<dbReference type="EnsemblFungi" id="EJT77529">
    <property type="protein sequence ID" value="EJT77529"/>
    <property type="gene ID" value="GGTG_02636"/>
</dbReference>
<dbReference type="VEuPathDB" id="FungiDB:GGTG_02636"/>
<feature type="region of interest" description="Disordered" evidence="1">
    <location>
        <begin position="1"/>
        <end position="299"/>
    </location>
</feature>
<protein>
    <submittedName>
        <fullName evidence="3 4">Uncharacterized protein</fullName>
    </submittedName>
</protein>
<feature type="compositionally biased region" description="Polar residues" evidence="1">
    <location>
        <begin position="1"/>
        <end position="10"/>
    </location>
</feature>
<keyword evidence="2" id="KW-0812">Transmembrane</keyword>
<dbReference type="AlphaFoldDB" id="J3NMX8"/>
<accession>J3NMX8</accession>
<feature type="region of interest" description="Disordered" evidence="1">
    <location>
        <begin position="344"/>
        <end position="381"/>
    </location>
</feature>
<keyword evidence="2" id="KW-0472">Membrane</keyword>
<dbReference type="EMBL" id="GL385396">
    <property type="protein sequence ID" value="EJT77529.1"/>
    <property type="molecule type" value="Genomic_DNA"/>
</dbReference>
<reference evidence="4" key="4">
    <citation type="journal article" date="2015" name="G3 (Bethesda)">
        <title>Genome sequences of three phytopathogenic species of the Magnaporthaceae family of fungi.</title>
        <authorList>
            <person name="Okagaki L.H."/>
            <person name="Nunes C.C."/>
            <person name="Sailsbery J."/>
            <person name="Clay B."/>
            <person name="Brown D."/>
            <person name="John T."/>
            <person name="Oh Y."/>
            <person name="Young N."/>
            <person name="Fitzgerald M."/>
            <person name="Haas B.J."/>
            <person name="Zeng Q."/>
            <person name="Young S."/>
            <person name="Adiconis X."/>
            <person name="Fan L."/>
            <person name="Levin J.Z."/>
            <person name="Mitchell T.K."/>
            <person name="Okubara P.A."/>
            <person name="Farman M.L."/>
            <person name="Kohn L.M."/>
            <person name="Birren B."/>
            <person name="Ma L.-J."/>
            <person name="Dean R.A."/>
        </authorList>
    </citation>
    <scope>NUCLEOTIDE SEQUENCE</scope>
    <source>
        <strain evidence="4">R3-111a-1</strain>
    </source>
</reference>
<feature type="transmembrane region" description="Helical" evidence="2">
    <location>
        <begin position="747"/>
        <end position="767"/>
    </location>
</feature>
<evidence type="ECO:0000313" key="5">
    <source>
        <dbReference type="Proteomes" id="UP000006039"/>
    </source>
</evidence>
<feature type="compositionally biased region" description="Low complexity" evidence="1">
    <location>
        <begin position="71"/>
        <end position="84"/>
    </location>
</feature>
<feature type="compositionally biased region" description="Basic and acidic residues" evidence="1">
    <location>
        <begin position="207"/>
        <end position="220"/>
    </location>
</feature>
<dbReference type="HOGENOM" id="CLU_348522_0_0_1"/>
<evidence type="ECO:0000256" key="1">
    <source>
        <dbReference type="SAM" id="MobiDB-lite"/>
    </source>
</evidence>
<dbReference type="RefSeq" id="XP_009218674.1">
    <property type="nucleotide sequence ID" value="XM_009220410.1"/>
</dbReference>
<feature type="region of interest" description="Disordered" evidence="1">
    <location>
        <begin position="649"/>
        <end position="676"/>
    </location>
</feature>
<evidence type="ECO:0000256" key="2">
    <source>
        <dbReference type="SAM" id="Phobius"/>
    </source>
</evidence>
<dbReference type="GeneID" id="20343094"/>
<name>J3NMX8_GAET3</name>
<dbReference type="Proteomes" id="UP000006039">
    <property type="component" value="Unassembled WGS sequence"/>
</dbReference>
<evidence type="ECO:0000313" key="4">
    <source>
        <dbReference type="EnsemblFungi" id="EJT77529"/>
    </source>
</evidence>
<feature type="compositionally biased region" description="Low complexity" evidence="1">
    <location>
        <begin position="403"/>
        <end position="422"/>
    </location>
</feature>
<keyword evidence="2" id="KW-1133">Transmembrane helix</keyword>
<gene>
    <name evidence="4" type="primary">20343094</name>
    <name evidence="3" type="ORF">GGTG_02636</name>
</gene>
<organism evidence="3">
    <name type="scientific">Gaeumannomyces tritici (strain R3-111a-1)</name>
    <name type="common">Wheat and barley take-all root rot fungus</name>
    <name type="synonym">Gaeumannomyces graminis var. tritici</name>
    <dbReference type="NCBI Taxonomy" id="644352"/>
    <lineage>
        <taxon>Eukaryota</taxon>
        <taxon>Fungi</taxon>
        <taxon>Dikarya</taxon>
        <taxon>Ascomycota</taxon>
        <taxon>Pezizomycotina</taxon>
        <taxon>Sordariomycetes</taxon>
        <taxon>Sordariomycetidae</taxon>
        <taxon>Magnaporthales</taxon>
        <taxon>Magnaporthaceae</taxon>
        <taxon>Gaeumannomyces</taxon>
    </lineage>
</organism>
<reference evidence="3" key="2">
    <citation type="submission" date="2010-07" db="EMBL/GenBank/DDBJ databases">
        <authorList>
            <consortium name="The Broad Institute Genome Sequencing Platform"/>
            <consortium name="Broad Institute Genome Sequencing Center for Infectious Disease"/>
            <person name="Ma L.-J."/>
            <person name="Dead R."/>
            <person name="Young S."/>
            <person name="Zeng Q."/>
            <person name="Koehrsen M."/>
            <person name="Alvarado L."/>
            <person name="Berlin A."/>
            <person name="Chapman S.B."/>
            <person name="Chen Z."/>
            <person name="Freedman E."/>
            <person name="Gellesch M."/>
            <person name="Goldberg J."/>
            <person name="Griggs A."/>
            <person name="Gujja S."/>
            <person name="Heilman E.R."/>
            <person name="Heiman D."/>
            <person name="Hepburn T."/>
            <person name="Howarth C."/>
            <person name="Jen D."/>
            <person name="Larson L."/>
            <person name="Mehta T."/>
            <person name="Neiman D."/>
            <person name="Pearson M."/>
            <person name="Roberts A."/>
            <person name="Saif S."/>
            <person name="Shea T."/>
            <person name="Shenoy N."/>
            <person name="Sisk P."/>
            <person name="Stolte C."/>
            <person name="Sykes S."/>
            <person name="Walk T."/>
            <person name="White J."/>
            <person name="Yandava C."/>
            <person name="Haas B."/>
            <person name="Nusbaum C."/>
            <person name="Birren B."/>
        </authorList>
    </citation>
    <scope>NUCLEOTIDE SEQUENCE</scope>
    <source>
        <strain evidence="3">R3-111a-1</strain>
    </source>
</reference>
<keyword evidence="5" id="KW-1185">Reference proteome</keyword>
<feature type="region of interest" description="Disordered" evidence="1">
    <location>
        <begin position="403"/>
        <end position="456"/>
    </location>
</feature>
<feature type="compositionally biased region" description="Low complexity" evidence="1">
    <location>
        <begin position="118"/>
        <end position="141"/>
    </location>
</feature>
<feature type="compositionally biased region" description="Acidic residues" evidence="1">
    <location>
        <begin position="93"/>
        <end position="106"/>
    </location>
</feature>
<reference evidence="3" key="3">
    <citation type="submission" date="2010-09" db="EMBL/GenBank/DDBJ databases">
        <title>Annotation of Gaeumannomyces graminis var. tritici R3-111a-1.</title>
        <authorList>
            <consortium name="The Broad Institute Genome Sequencing Platform"/>
            <person name="Ma L.-J."/>
            <person name="Dead R."/>
            <person name="Young S.K."/>
            <person name="Zeng Q."/>
            <person name="Gargeya S."/>
            <person name="Fitzgerald M."/>
            <person name="Haas B."/>
            <person name="Abouelleil A."/>
            <person name="Alvarado L."/>
            <person name="Arachchi H.M."/>
            <person name="Berlin A."/>
            <person name="Brown A."/>
            <person name="Chapman S.B."/>
            <person name="Chen Z."/>
            <person name="Dunbar C."/>
            <person name="Freedman E."/>
            <person name="Gearin G."/>
            <person name="Gellesch M."/>
            <person name="Goldberg J."/>
            <person name="Griggs A."/>
            <person name="Gujja S."/>
            <person name="Heiman D."/>
            <person name="Howarth C."/>
            <person name="Larson L."/>
            <person name="Lui A."/>
            <person name="MacDonald P.J.P."/>
            <person name="Mehta T."/>
            <person name="Montmayeur A."/>
            <person name="Murphy C."/>
            <person name="Neiman D."/>
            <person name="Pearson M."/>
            <person name="Priest M."/>
            <person name="Roberts A."/>
            <person name="Saif S."/>
            <person name="Shea T."/>
            <person name="Shenoy N."/>
            <person name="Sisk P."/>
            <person name="Stolte C."/>
            <person name="Sykes S."/>
            <person name="Yandava C."/>
            <person name="Wortman J."/>
            <person name="Nusbaum C."/>
            <person name="Birren B."/>
        </authorList>
    </citation>
    <scope>NUCLEOTIDE SEQUENCE</scope>
    <source>
        <strain evidence="3">R3-111a-1</strain>
    </source>
</reference>
<feature type="compositionally biased region" description="Polar residues" evidence="1">
    <location>
        <begin position="142"/>
        <end position="151"/>
    </location>
</feature>
<reference evidence="5" key="1">
    <citation type="submission" date="2010-07" db="EMBL/GenBank/DDBJ databases">
        <title>The genome sequence of Gaeumannomyces graminis var. tritici strain R3-111a-1.</title>
        <authorList>
            <consortium name="The Broad Institute Genome Sequencing Platform"/>
            <person name="Ma L.-J."/>
            <person name="Dead R."/>
            <person name="Young S."/>
            <person name="Zeng Q."/>
            <person name="Koehrsen M."/>
            <person name="Alvarado L."/>
            <person name="Berlin A."/>
            <person name="Chapman S.B."/>
            <person name="Chen Z."/>
            <person name="Freedman E."/>
            <person name="Gellesch M."/>
            <person name="Goldberg J."/>
            <person name="Griggs A."/>
            <person name="Gujja S."/>
            <person name="Heilman E.R."/>
            <person name="Heiman D."/>
            <person name="Hepburn T."/>
            <person name="Howarth C."/>
            <person name="Jen D."/>
            <person name="Larson L."/>
            <person name="Mehta T."/>
            <person name="Neiman D."/>
            <person name="Pearson M."/>
            <person name="Roberts A."/>
            <person name="Saif S."/>
            <person name="Shea T."/>
            <person name="Shenoy N."/>
            <person name="Sisk P."/>
            <person name="Stolte C."/>
            <person name="Sykes S."/>
            <person name="Walk T."/>
            <person name="White J."/>
            <person name="Yandava C."/>
            <person name="Haas B."/>
            <person name="Nusbaum C."/>
            <person name="Birren B."/>
        </authorList>
    </citation>
    <scope>NUCLEOTIDE SEQUENCE [LARGE SCALE GENOMIC DNA]</scope>
    <source>
        <strain evidence="5">R3-111a-1</strain>
    </source>
</reference>
<evidence type="ECO:0000313" key="3">
    <source>
        <dbReference type="EMBL" id="EJT77529.1"/>
    </source>
</evidence>
<sequence length="809" mass="85548">MSQSRKTLGSGQFDARRNQTPSPGADGEAPRPNGKPVNRRISESQTPAAARRTPLRTRSEERRPRPQRKASVGSPNGSTTSGSSRGKRFSIGESDDEDDSEHESDSDDYRRSSRSRFRSSPDQSSVNEPFSSSGPSRSSSRAVRQQPTTCRDPSRGRKSNRSRSRAASKATTTDRRPAHNGPSPRGTARSTSVPARNGLLRRTMSSHRRESNVGQDDGRPNLKRATSHHNLESHSRDLLQSGQERPPPPLLPAVIPEPESARPRRGQYPFESFMGEDPTLETKASEVVRSRSQSRGRPMARVAAAASAAAAFAATIPPPPPVPARATAMYPAASFIGEGAFRGASVSAPTSTNSSPIEGPSKPPPPKRSASTPPGRLRWAGTAPVGIPITAIQGHKIVPVAARSASSASTTRSANSKRSASTPPGPMDAPNRRPSIMQGLPQAPQPPARRPSMYPFESYVGEDPTAEMMASARSKSIRVPTSSKKFATGPFAPGAAASVVDAAPATASTPRQPRTTLYPASSLVGEDGVIKAASGADKRSTTAAAMPKPRVLPAAGSAPKDTIVSKAALAVIMGGGDIVASPTEIRTMHVGAPRLSLQALPSAIRLDEKRGFGDLADDEDGKTTNKPAVPAATAVGVAISDDDVLSQVDATKGQPARPVRRNTDAASPVESASATPFADTAAPNEFVDLEKALPVPQSSARSYDGNSIQKAPGAAAAPPALRSGEMSWFYNPGLGTKGPRAWKKRTWGLLAGVVVLIVVIAVAVPMLQQQAELERRAWFNTYPDYARLNYSLSDNCEQRQQQQQLACTS</sequence>
<reference evidence="4" key="5">
    <citation type="submission" date="2018-04" db="UniProtKB">
        <authorList>
            <consortium name="EnsemblFungi"/>
        </authorList>
    </citation>
    <scope>IDENTIFICATION</scope>
    <source>
        <strain evidence="4">R3-111a-1</strain>
    </source>
</reference>
<feature type="compositionally biased region" description="Basic residues" evidence="1">
    <location>
        <begin position="156"/>
        <end position="166"/>
    </location>
</feature>
<proteinExistence type="predicted"/>